<sequence>MENVKISMKNTLHPKNQAASAEMKTITIGIAPIDAGQFDGVLFFTQTDLTAKTIKKISAVNNSADEC</sequence>
<reference evidence="2" key="1">
    <citation type="journal article" date="2019" name="Int. J. Syst. Evol. Microbiol.">
        <title>The Global Catalogue of Microorganisms (GCM) 10K type strain sequencing project: providing services to taxonomists for standard genome sequencing and annotation.</title>
        <authorList>
            <consortium name="The Broad Institute Genomics Platform"/>
            <consortium name="The Broad Institute Genome Sequencing Center for Infectious Disease"/>
            <person name="Wu L."/>
            <person name="Ma J."/>
        </authorList>
    </citation>
    <scope>NUCLEOTIDE SEQUENCE [LARGE SCALE GENOMIC DNA]</scope>
    <source>
        <strain evidence="2">KCTC 52237</strain>
    </source>
</reference>
<evidence type="ECO:0000313" key="1">
    <source>
        <dbReference type="EMBL" id="MFC3115333.1"/>
    </source>
</evidence>
<gene>
    <name evidence="1" type="ORF">ACFODX_07170</name>
</gene>
<accession>A0ABV7FF01</accession>
<proteinExistence type="predicted"/>
<protein>
    <submittedName>
        <fullName evidence="1">Uncharacterized protein</fullName>
    </submittedName>
</protein>
<dbReference type="Proteomes" id="UP001595555">
    <property type="component" value="Unassembled WGS sequence"/>
</dbReference>
<organism evidence="1 2">
    <name type="scientific">Cellvibrio fontiphilus</name>
    <dbReference type="NCBI Taxonomy" id="1815559"/>
    <lineage>
        <taxon>Bacteria</taxon>
        <taxon>Pseudomonadati</taxon>
        <taxon>Pseudomonadota</taxon>
        <taxon>Gammaproteobacteria</taxon>
        <taxon>Cellvibrionales</taxon>
        <taxon>Cellvibrionaceae</taxon>
        <taxon>Cellvibrio</taxon>
    </lineage>
</organism>
<comment type="caution">
    <text evidence="1">The sequence shown here is derived from an EMBL/GenBank/DDBJ whole genome shotgun (WGS) entry which is preliminary data.</text>
</comment>
<dbReference type="EMBL" id="JBHRTF010000003">
    <property type="protein sequence ID" value="MFC3115333.1"/>
    <property type="molecule type" value="Genomic_DNA"/>
</dbReference>
<dbReference type="RefSeq" id="WP_378117533.1">
    <property type="nucleotide sequence ID" value="NZ_JBHRTF010000003.1"/>
</dbReference>
<evidence type="ECO:0000313" key="2">
    <source>
        <dbReference type="Proteomes" id="UP001595555"/>
    </source>
</evidence>
<keyword evidence="2" id="KW-1185">Reference proteome</keyword>
<name>A0ABV7FF01_9GAMM</name>